<proteinExistence type="predicted"/>
<dbReference type="FunFam" id="1.10.1000.11:FF:000002">
    <property type="entry name" value="Cytohesin 1"/>
    <property type="match status" value="1"/>
</dbReference>
<evidence type="ECO:0000256" key="1">
    <source>
        <dbReference type="ARBA" id="ARBA00004514"/>
    </source>
</evidence>
<evidence type="ECO:0000259" key="3">
    <source>
        <dbReference type="PROSITE" id="PS50190"/>
    </source>
</evidence>
<dbReference type="Gene3D" id="1.10.220.20">
    <property type="match status" value="1"/>
</dbReference>
<dbReference type="InterPro" id="IPR056604">
    <property type="entry name" value="GBF1-like_TPR"/>
</dbReference>
<dbReference type="PANTHER" id="PTHR10663">
    <property type="entry name" value="GUANYL-NUCLEOTIDE EXCHANGE FACTOR"/>
    <property type="match status" value="1"/>
</dbReference>
<dbReference type="InterPro" id="IPR000904">
    <property type="entry name" value="Sec7_dom"/>
</dbReference>
<feature type="region of interest" description="Disordered" evidence="2">
    <location>
        <begin position="124"/>
        <end position="143"/>
    </location>
</feature>
<name>A0A7S3UEA7_9CHLO</name>
<dbReference type="Gene3D" id="1.10.1000.11">
    <property type="entry name" value="Arf Nucleotide-binding Site Opener,domain 2"/>
    <property type="match status" value="1"/>
</dbReference>
<organism evidence="4">
    <name type="scientific">Picocystis salinarum</name>
    <dbReference type="NCBI Taxonomy" id="88271"/>
    <lineage>
        <taxon>Eukaryota</taxon>
        <taxon>Viridiplantae</taxon>
        <taxon>Chlorophyta</taxon>
        <taxon>Picocystophyceae</taxon>
        <taxon>Picocystales</taxon>
        <taxon>Picocystaceae</taxon>
        <taxon>Picocystis</taxon>
    </lineage>
</organism>
<evidence type="ECO:0000256" key="2">
    <source>
        <dbReference type="SAM" id="MobiDB-lite"/>
    </source>
</evidence>
<dbReference type="CDD" id="cd00171">
    <property type="entry name" value="Sec7"/>
    <property type="match status" value="1"/>
</dbReference>
<dbReference type="Pfam" id="PF01369">
    <property type="entry name" value="Sec7"/>
    <property type="match status" value="1"/>
</dbReference>
<protein>
    <recommendedName>
        <fullName evidence="3">SEC7 domain-containing protein</fullName>
    </recommendedName>
</protein>
<reference evidence="4" key="1">
    <citation type="submission" date="2021-01" db="EMBL/GenBank/DDBJ databases">
        <authorList>
            <person name="Corre E."/>
            <person name="Pelletier E."/>
            <person name="Niang G."/>
            <person name="Scheremetjew M."/>
            <person name="Finn R."/>
            <person name="Kale V."/>
            <person name="Holt S."/>
            <person name="Cochrane G."/>
            <person name="Meng A."/>
            <person name="Brown T."/>
            <person name="Cohen L."/>
        </authorList>
    </citation>
    <scope>NUCLEOTIDE SEQUENCE</scope>
    <source>
        <strain evidence="4">CCMP1897</strain>
    </source>
</reference>
<dbReference type="PANTHER" id="PTHR10663:SF388">
    <property type="entry name" value="GOLGI-SPECIFIC BREFELDIN A-RESISTANCE GUANINE NUCLEOTIDE EXCHANGE FACTOR 1"/>
    <property type="match status" value="1"/>
</dbReference>
<dbReference type="PROSITE" id="PS50190">
    <property type="entry name" value="SEC7"/>
    <property type="match status" value="1"/>
</dbReference>
<dbReference type="AlphaFoldDB" id="A0A7S3UEA7"/>
<dbReference type="GO" id="GO:0005829">
    <property type="term" value="C:cytosol"/>
    <property type="evidence" value="ECO:0007669"/>
    <property type="project" value="UniProtKB-SubCell"/>
</dbReference>
<comment type="subcellular location">
    <subcellularLocation>
        <location evidence="1">Cytoplasm</location>
        <location evidence="1">Cytosol</location>
    </subcellularLocation>
</comment>
<dbReference type="Pfam" id="PF23325">
    <property type="entry name" value="TPR_28"/>
    <property type="match status" value="1"/>
</dbReference>
<feature type="domain" description="SEC7" evidence="3">
    <location>
        <begin position="393"/>
        <end position="583"/>
    </location>
</feature>
<dbReference type="GO" id="GO:0012505">
    <property type="term" value="C:endomembrane system"/>
    <property type="evidence" value="ECO:0007669"/>
    <property type="project" value="UniProtKB-ARBA"/>
</dbReference>
<feature type="region of interest" description="Disordered" evidence="2">
    <location>
        <begin position="346"/>
        <end position="367"/>
    </location>
</feature>
<dbReference type="GO" id="GO:0016192">
    <property type="term" value="P:vesicle-mediated transport"/>
    <property type="evidence" value="ECO:0007669"/>
    <property type="project" value="UniProtKB-ARBA"/>
</dbReference>
<dbReference type="EMBL" id="HBIS01006646">
    <property type="protein sequence ID" value="CAE0612185.1"/>
    <property type="molecule type" value="Transcribed_RNA"/>
</dbReference>
<dbReference type="SMART" id="SM00222">
    <property type="entry name" value="Sec7"/>
    <property type="match status" value="1"/>
</dbReference>
<gene>
    <name evidence="4" type="ORF">PSAL00342_LOCUS6020</name>
</gene>
<accession>A0A7S3UEA7</accession>
<feature type="compositionally biased region" description="Low complexity" evidence="2">
    <location>
        <begin position="348"/>
        <end position="367"/>
    </location>
</feature>
<dbReference type="InterPro" id="IPR032691">
    <property type="entry name" value="Mon2/Sec7/BIG1-like_HUS"/>
</dbReference>
<dbReference type="InterPro" id="IPR023394">
    <property type="entry name" value="Sec7_C_sf"/>
</dbReference>
<dbReference type="GO" id="GO:0032012">
    <property type="term" value="P:regulation of ARF protein signal transduction"/>
    <property type="evidence" value="ECO:0007669"/>
    <property type="project" value="InterPro"/>
</dbReference>
<dbReference type="SUPFAM" id="SSF48425">
    <property type="entry name" value="Sec7 domain"/>
    <property type="match status" value="1"/>
</dbReference>
<evidence type="ECO:0000313" key="4">
    <source>
        <dbReference type="EMBL" id="CAE0612185.1"/>
    </source>
</evidence>
<dbReference type="GO" id="GO:0005085">
    <property type="term" value="F:guanyl-nucleotide exchange factor activity"/>
    <property type="evidence" value="ECO:0007669"/>
    <property type="project" value="InterPro"/>
</dbReference>
<dbReference type="Pfam" id="PF12783">
    <property type="entry name" value="Sec7-like_HUS"/>
    <property type="match status" value="1"/>
</dbReference>
<sequence>MIDPNHPGAAEAVQDAARAVTSCRFEATDPGSDEVVLAAILHVLLTLLRCPAGRLLANQDVCDAVRACFRIGYGQGGRECSRLLRDVARNTVEEMMVHLFSQLSEMKFLLKREDVPHSVTSRVVDGPQEKVSGEGSGEAAGPCPDSPRAYKPYDITCLSEMFAFVCSLISPQQHSEVRVHSLGIVSSAIGAGGESIKEVPDLMTIIQGQLGRSCIQCAPSAMLEELAALSALHLKLLTLLGPAILPQVKSFVDYVLLPIAEGKAAAFSLDMQEVAVDAIVDFCRHTDFVRDVYRMYDCELTQPNAFESLVGLLSRSTFPVNSILGPVHLLSLEGLLVIMAGMQERAEQTSGTSPPSQPSSPTAGSASLPFENGGIPDLVLLHDSVGKEVSLEDMRKKKKLKEGFAVGVEHFNRDPSKGFEYLQSVQLLPKPLTASSVGAFLRHTPGLDKTILGEYLGEPDEFNVDVLKAFIKLFDVKELSLDLALRMFMESFRLPGEAQKISRILENFASHYHKECQDITFKSEDVVYVLCYSIIMLNTDQHNAQVKRKMTLEDFIRNNRKINEGEDLPREFLEDIFYSIAMDEIRVEDVNGLGFGDVGAGKWSDVVSRSRVLAATAIDPHMLGTGLDMDMFSKLWNPAIAAISVVFDYAEDEVLLERALNGYLCVAQIAATYKMTQVIDTLIVSMCKFTSLLTPSGESNRVASFGQDARARSAALAVFTITNRFGDHVRSGWWNIVDCVTRLYTIGALPPAVTEQLDEGMDSDRPKIAGRPAMQASKKNSSASSLLKQLGLFLSLEGSDDEGDAMNPAESEAVRLATECIEACHIGEIFADSKFLQVDALVHLAQALVWAADAGQAEDFSDYEQEVCAIFCLQILVGTALRNRDRIHLLWPVLSSYFDKVLTEQLAPVPVIEHTALELLHLTRRLLPYKEDIAEELLSSLNKITCLEPKIFGTMAPRVASEIVLLLKGSVKYIHSKSEWETICSVLTLTSGYTQAYPAGLEALSVVVLSEGVRSSHFEPLLDSIVKYVESPVATEEQCVSALELMGELGMGLVKDHTSIYSLDDGRVEFLDHWGSLIGRLGGCCIWARIVPREQALNTLHKVLASAEPLSLPSSTWKDCLQQVILRIVDELTRMSSSKRQAQQPCFKKSLRLASSLMCKVFLQYLTVFSQLDDFTQIWLSVLSRLEDCLKLASHGSTEEEEELAEAIPQHLKNLLLVMSSQGILVESREELWDSTWMKAQTISPSFSPSMLSSPA</sequence>
<dbReference type="InterPro" id="IPR035999">
    <property type="entry name" value="Sec7_dom_sf"/>
</dbReference>